<accession>A0A3M0KDC7</accession>
<feature type="domain" description="Reverse transcriptase" evidence="2">
    <location>
        <begin position="57"/>
        <end position="216"/>
    </location>
</feature>
<evidence type="ECO:0000313" key="3">
    <source>
        <dbReference type="EMBL" id="RMC10501.1"/>
    </source>
</evidence>
<proteinExistence type="predicted"/>
<feature type="chain" id="PRO_5018128388" description="Reverse transcriptase domain-containing protein" evidence="1">
    <location>
        <begin position="33"/>
        <end position="217"/>
    </location>
</feature>
<evidence type="ECO:0000259" key="2">
    <source>
        <dbReference type="Pfam" id="PF00078"/>
    </source>
</evidence>
<protein>
    <recommendedName>
        <fullName evidence="2">Reverse transcriptase domain-containing protein</fullName>
    </recommendedName>
</protein>
<dbReference type="EMBL" id="QRBI01000112">
    <property type="protein sequence ID" value="RMC10501.1"/>
    <property type="molecule type" value="Genomic_DNA"/>
</dbReference>
<dbReference type="OrthoDB" id="416454at2759"/>
<dbReference type="Proteomes" id="UP000269221">
    <property type="component" value="Unassembled WGS sequence"/>
</dbReference>
<keyword evidence="1" id="KW-0732">Signal</keyword>
<comment type="caution">
    <text evidence="3">The sequence shown here is derived from an EMBL/GenBank/DDBJ whole genome shotgun (WGS) entry which is preliminary data.</text>
</comment>
<keyword evidence="4" id="KW-1185">Reference proteome</keyword>
<dbReference type="Pfam" id="PF00078">
    <property type="entry name" value="RVT_1"/>
    <property type="match status" value="1"/>
</dbReference>
<sequence length="217" mass="23958">MIQTSEHLHGFLWTPLQQLCILLLLGARELEAALQCWLTRDIPDAWSLAIVTPSHKKGCKENLGNYRRVHLASLPRRVMEQIVLSVITWHIQDSQGISPSQQKFRKGTSCLANLISFNDQMTSPVDEGRGCASVCLDFNQAFGTVSHGILPEKRSAHGLQRCSLRWDRNSLDVQAQRVLVNGATSSCHPATSSGPQGSVLGLVPFNTFTDDLDEGIQ</sequence>
<evidence type="ECO:0000313" key="4">
    <source>
        <dbReference type="Proteomes" id="UP000269221"/>
    </source>
</evidence>
<gene>
    <name evidence="3" type="ORF">DUI87_13306</name>
</gene>
<organism evidence="3 4">
    <name type="scientific">Hirundo rustica rustica</name>
    <dbReference type="NCBI Taxonomy" id="333673"/>
    <lineage>
        <taxon>Eukaryota</taxon>
        <taxon>Metazoa</taxon>
        <taxon>Chordata</taxon>
        <taxon>Craniata</taxon>
        <taxon>Vertebrata</taxon>
        <taxon>Euteleostomi</taxon>
        <taxon>Archelosauria</taxon>
        <taxon>Archosauria</taxon>
        <taxon>Dinosauria</taxon>
        <taxon>Saurischia</taxon>
        <taxon>Theropoda</taxon>
        <taxon>Coelurosauria</taxon>
        <taxon>Aves</taxon>
        <taxon>Neognathae</taxon>
        <taxon>Neoaves</taxon>
        <taxon>Telluraves</taxon>
        <taxon>Australaves</taxon>
        <taxon>Passeriformes</taxon>
        <taxon>Sylvioidea</taxon>
        <taxon>Hirundinidae</taxon>
        <taxon>Hirundo</taxon>
    </lineage>
</organism>
<name>A0A3M0KDC7_HIRRU</name>
<feature type="signal peptide" evidence="1">
    <location>
        <begin position="1"/>
        <end position="32"/>
    </location>
</feature>
<evidence type="ECO:0000256" key="1">
    <source>
        <dbReference type="SAM" id="SignalP"/>
    </source>
</evidence>
<dbReference type="PANTHER" id="PTHR33332">
    <property type="entry name" value="REVERSE TRANSCRIPTASE DOMAIN-CONTAINING PROTEIN"/>
    <property type="match status" value="1"/>
</dbReference>
<dbReference type="AlphaFoldDB" id="A0A3M0KDC7"/>
<reference evidence="3 4" key="1">
    <citation type="submission" date="2018-07" db="EMBL/GenBank/DDBJ databases">
        <title>A high quality draft genome assembly of the barn swallow (H. rustica rustica).</title>
        <authorList>
            <person name="Formenti G."/>
            <person name="Chiara M."/>
            <person name="Poveda L."/>
            <person name="Francoijs K.-J."/>
            <person name="Bonisoli-Alquati A."/>
            <person name="Canova L."/>
            <person name="Gianfranceschi L."/>
            <person name="Horner D.S."/>
            <person name="Saino N."/>
        </authorList>
    </citation>
    <scope>NUCLEOTIDE SEQUENCE [LARGE SCALE GENOMIC DNA]</scope>
    <source>
        <strain evidence="3">Chelidonia</strain>
        <tissue evidence="3">Blood</tissue>
    </source>
</reference>
<dbReference type="InterPro" id="IPR000477">
    <property type="entry name" value="RT_dom"/>
</dbReference>